<dbReference type="KEGG" id="drm:Dred_0053"/>
<evidence type="ECO:0000313" key="12">
    <source>
        <dbReference type="Proteomes" id="UP000001556"/>
    </source>
</evidence>
<evidence type="ECO:0000259" key="9">
    <source>
        <dbReference type="Pfam" id="PF05504"/>
    </source>
</evidence>
<feature type="domain" description="Spore germination GerAC-like C-terminal" evidence="9">
    <location>
        <begin position="227"/>
        <end position="389"/>
    </location>
</feature>
<keyword evidence="5" id="KW-0472">Membrane</keyword>
<dbReference type="STRING" id="349161.Dred_0053"/>
<comment type="subcellular location">
    <subcellularLocation>
        <location evidence="1">Membrane</location>
        <topology evidence="1">Lipid-anchor</topology>
    </subcellularLocation>
</comment>
<dbReference type="InterPro" id="IPR046953">
    <property type="entry name" value="Spore_GerAC-like_C"/>
</dbReference>
<evidence type="ECO:0000256" key="8">
    <source>
        <dbReference type="SAM" id="SignalP"/>
    </source>
</evidence>
<dbReference type="EMBL" id="CP000612">
    <property type="protein sequence ID" value="ABO48603.1"/>
    <property type="molecule type" value="Genomic_DNA"/>
</dbReference>
<dbReference type="GO" id="GO:0016020">
    <property type="term" value="C:membrane"/>
    <property type="evidence" value="ECO:0007669"/>
    <property type="project" value="UniProtKB-SubCell"/>
</dbReference>
<evidence type="ECO:0000256" key="6">
    <source>
        <dbReference type="ARBA" id="ARBA00023139"/>
    </source>
</evidence>
<dbReference type="HOGENOM" id="CLU_051140_0_0_9"/>
<evidence type="ECO:0000259" key="10">
    <source>
        <dbReference type="Pfam" id="PF25198"/>
    </source>
</evidence>
<feature type="signal peptide" evidence="8">
    <location>
        <begin position="1"/>
        <end position="20"/>
    </location>
</feature>
<gene>
    <name evidence="11" type="ordered locus">Dred_0053</name>
</gene>
<keyword evidence="4 8" id="KW-0732">Signal</keyword>
<dbReference type="GO" id="GO:0009847">
    <property type="term" value="P:spore germination"/>
    <property type="evidence" value="ECO:0007669"/>
    <property type="project" value="InterPro"/>
</dbReference>
<reference evidence="11 12" key="1">
    <citation type="submission" date="2007-03" db="EMBL/GenBank/DDBJ databases">
        <title>Complete sequence of Desulfotomaculum reducens MI-1.</title>
        <authorList>
            <consortium name="US DOE Joint Genome Institute"/>
            <person name="Copeland A."/>
            <person name="Lucas S."/>
            <person name="Lapidus A."/>
            <person name="Barry K."/>
            <person name="Detter J.C."/>
            <person name="Glavina del Rio T."/>
            <person name="Hammon N."/>
            <person name="Israni S."/>
            <person name="Dalin E."/>
            <person name="Tice H."/>
            <person name="Pitluck S."/>
            <person name="Sims D."/>
            <person name="Brettin T."/>
            <person name="Bruce D."/>
            <person name="Han C."/>
            <person name="Tapia R."/>
            <person name="Schmutz J."/>
            <person name="Larimer F."/>
            <person name="Land M."/>
            <person name="Hauser L."/>
            <person name="Kyrpides N."/>
            <person name="Kim E."/>
            <person name="Tebo B.M."/>
            <person name="Richardson P."/>
        </authorList>
    </citation>
    <scope>NUCLEOTIDE SEQUENCE [LARGE SCALE GENOMIC DNA]</scope>
    <source>
        <strain evidence="11 12">MI-1</strain>
    </source>
</reference>
<feature type="domain" description="Spore germination protein N-terminal" evidence="10">
    <location>
        <begin position="23"/>
        <end position="194"/>
    </location>
</feature>
<dbReference type="PROSITE" id="PS51257">
    <property type="entry name" value="PROKAR_LIPOPROTEIN"/>
    <property type="match status" value="1"/>
</dbReference>
<dbReference type="Pfam" id="PF05504">
    <property type="entry name" value="Spore_GerAC"/>
    <property type="match status" value="1"/>
</dbReference>
<dbReference type="RefSeq" id="WP_011876447.1">
    <property type="nucleotide sequence ID" value="NC_009253.1"/>
</dbReference>
<evidence type="ECO:0000256" key="3">
    <source>
        <dbReference type="ARBA" id="ARBA00022544"/>
    </source>
</evidence>
<accession>A4J0K0</accession>
<keyword evidence="3" id="KW-0309">Germination</keyword>
<dbReference type="InterPro" id="IPR057336">
    <property type="entry name" value="GerAC_N"/>
</dbReference>
<organism evidence="11 12">
    <name type="scientific">Desulforamulus reducens (strain ATCC BAA-1160 / DSM 100696 / MI-1)</name>
    <name type="common">Desulfotomaculum reducens</name>
    <dbReference type="NCBI Taxonomy" id="349161"/>
    <lineage>
        <taxon>Bacteria</taxon>
        <taxon>Bacillati</taxon>
        <taxon>Bacillota</taxon>
        <taxon>Clostridia</taxon>
        <taxon>Eubacteriales</taxon>
        <taxon>Peptococcaceae</taxon>
        <taxon>Desulforamulus</taxon>
    </lineage>
</organism>
<sequence>MKAKLIPLLAIFFITFFSSGCWDHREAENTGIIIGAGIDQTEDGKIIVIGQTMIPQQPGAGGGDKTGEVISFHNWYATGETLFDAIRDLTLQSPTPLFWSHAQVIVFSERLARKGLLEAIDFLERDPEIKQSTWVLIAQGDLNDVMQTREMAFQPPTKIMADVIKTRNRNAKYAVTSLGDFLRTMDNPDTQPFTAGVNFFKGPMKDMNKLTSRVQEAPREYEIKISDTAVFHEDKMVGWFNTKESRGLLFIKGEIKSGVLVLEKEKQRLSVEMFGSSSKLKPVVQDGQLVMKVEIKVTGSLAEALPGIYELDKKVVKDIEQQMNTVVKEEVMAAITRAQELNTDVLGFGRVVHQHFPKEWDKELAQSWPELFKDLEVEVTVDGKIKTTGLITTSVNPRKKNK</sequence>
<dbReference type="Proteomes" id="UP000001556">
    <property type="component" value="Chromosome"/>
</dbReference>
<keyword evidence="6" id="KW-0564">Palmitate</keyword>
<dbReference type="InterPro" id="IPR008844">
    <property type="entry name" value="Spore_GerAC-like"/>
</dbReference>
<protein>
    <submittedName>
        <fullName evidence="11">Spore germination B3 GerAC family protein</fullName>
    </submittedName>
</protein>
<evidence type="ECO:0000256" key="4">
    <source>
        <dbReference type="ARBA" id="ARBA00022729"/>
    </source>
</evidence>
<proteinExistence type="inferred from homology"/>
<evidence type="ECO:0000256" key="7">
    <source>
        <dbReference type="ARBA" id="ARBA00023288"/>
    </source>
</evidence>
<dbReference type="PANTHER" id="PTHR35789">
    <property type="entry name" value="SPORE GERMINATION PROTEIN B3"/>
    <property type="match status" value="1"/>
</dbReference>
<dbReference type="Pfam" id="PF25198">
    <property type="entry name" value="Spore_GerAC_N"/>
    <property type="match status" value="1"/>
</dbReference>
<evidence type="ECO:0000256" key="1">
    <source>
        <dbReference type="ARBA" id="ARBA00004635"/>
    </source>
</evidence>
<feature type="chain" id="PRO_5038878302" evidence="8">
    <location>
        <begin position="21"/>
        <end position="402"/>
    </location>
</feature>
<dbReference type="eggNOG" id="ENOG502Z9N7">
    <property type="taxonomic scope" value="Bacteria"/>
</dbReference>
<dbReference type="OrthoDB" id="9816067at2"/>
<dbReference type="InterPro" id="IPR038501">
    <property type="entry name" value="Spore_GerAC_C_sf"/>
</dbReference>
<dbReference type="AlphaFoldDB" id="A4J0K0"/>
<keyword evidence="12" id="KW-1185">Reference proteome</keyword>
<evidence type="ECO:0000256" key="2">
    <source>
        <dbReference type="ARBA" id="ARBA00007886"/>
    </source>
</evidence>
<evidence type="ECO:0000256" key="5">
    <source>
        <dbReference type="ARBA" id="ARBA00023136"/>
    </source>
</evidence>
<evidence type="ECO:0000313" key="11">
    <source>
        <dbReference type="EMBL" id="ABO48603.1"/>
    </source>
</evidence>
<dbReference type="NCBIfam" id="TIGR02887">
    <property type="entry name" value="spore_ger_x_C"/>
    <property type="match status" value="1"/>
</dbReference>
<dbReference type="Gene3D" id="3.30.300.210">
    <property type="entry name" value="Nutrient germinant receptor protein C, domain 3"/>
    <property type="match status" value="1"/>
</dbReference>
<keyword evidence="7" id="KW-0449">Lipoprotein</keyword>
<comment type="similarity">
    <text evidence="2">Belongs to the GerABKC lipoprotein family.</text>
</comment>
<name>A4J0K0_DESRM</name>
<dbReference type="Gene3D" id="6.20.190.10">
    <property type="entry name" value="Nutrient germinant receptor protein C, domain 1"/>
    <property type="match status" value="1"/>
</dbReference>
<dbReference type="PANTHER" id="PTHR35789:SF1">
    <property type="entry name" value="SPORE GERMINATION PROTEIN B3"/>
    <property type="match status" value="1"/>
</dbReference>